<reference evidence="2 3" key="2">
    <citation type="submission" date="2011-11" db="EMBL/GenBank/DDBJ databases">
        <authorList>
            <consortium name="US DOE Joint Genome Institute"/>
            <person name="Lucas S."/>
            <person name="Han J."/>
            <person name="Lapidus A."/>
            <person name="Cheng J.-F."/>
            <person name="Goodwin L."/>
            <person name="Pitluck S."/>
            <person name="Peters L."/>
            <person name="Ovchinnikova G."/>
            <person name="Zhang X."/>
            <person name="Detter J.C."/>
            <person name="Han C."/>
            <person name="Tapia R."/>
            <person name="Land M."/>
            <person name="Hauser L."/>
            <person name="Kyrpides N."/>
            <person name="Ivanova N."/>
            <person name="Pagani I."/>
            <person name="Vogl K."/>
            <person name="Liu Z."/>
            <person name="Overmann J."/>
            <person name="Frigaard N.-U."/>
            <person name="Bryant D."/>
            <person name="Woyke T."/>
        </authorList>
    </citation>
    <scope>NUCLEOTIDE SEQUENCE [LARGE SCALE GENOMIC DNA]</scope>
    <source>
        <strain evidence="2 3">970</strain>
    </source>
</reference>
<dbReference type="STRING" id="631362.Thi970DRAFT_01912"/>
<dbReference type="Pfam" id="PF22513">
    <property type="entry name" value="FitA-like_RHH"/>
    <property type="match status" value="1"/>
</dbReference>
<dbReference type="GO" id="GO:0006355">
    <property type="term" value="P:regulation of DNA-templated transcription"/>
    <property type="evidence" value="ECO:0007669"/>
    <property type="project" value="InterPro"/>
</dbReference>
<evidence type="ECO:0000313" key="2">
    <source>
        <dbReference type="EMBL" id="EIC21689.1"/>
    </source>
</evidence>
<dbReference type="EMBL" id="JH603169">
    <property type="protein sequence ID" value="EIC21689.1"/>
    <property type="molecule type" value="Genomic_DNA"/>
</dbReference>
<proteinExistence type="predicted"/>
<reference evidence="3" key="1">
    <citation type="submission" date="2011-06" db="EMBL/GenBank/DDBJ databases">
        <authorList>
            <consortium name="US DOE Joint Genome Institute (JGI-PGF)"/>
            <person name="Lucas S."/>
            <person name="Han J."/>
            <person name="Lapidus A."/>
            <person name="Cheng J.-F."/>
            <person name="Goodwin L."/>
            <person name="Pitluck S."/>
            <person name="Peters L."/>
            <person name="Land M.L."/>
            <person name="Hauser L."/>
            <person name="Vogl K."/>
            <person name="Liu Z."/>
            <person name="Overmann J."/>
            <person name="Frigaard N.-U."/>
            <person name="Bryant D.A."/>
            <person name="Woyke T.J."/>
        </authorList>
    </citation>
    <scope>NUCLEOTIDE SEQUENCE [LARGE SCALE GENOMIC DNA]</scope>
    <source>
        <strain evidence="3">970</strain>
    </source>
</reference>
<dbReference type="SUPFAM" id="SSF47598">
    <property type="entry name" value="Ribbon-helix-helix"/>
    <property type="match status" value="1"/>
</dbReference>
<dbReference type="AlphaFoldDB" id="H8Z2V3"/>
<dbReference type="eggNOG" id="COG4691">
    <property type="taxonomic scope" value="Bacteria"/>
</dbReference>
<organism evidence="2 3">
    <name type="scientific">Thiorhodovibrio frisius</name>
    <dbReference type="NCBI Taxonomy" id="631362"/>
    <lineage>
        <taxon>Bacteria</taxon>
        <taxon>Pseudomonadati</taxon>
        <taxon>Pseudomonadota</taxon>
        <taxon>Gammaproteobacteria</taxon>
        <taxon>Chromatiales</taxon>
        <taxon>Chromatiaceae</taxon>
        <taxon>Thiorhodovibrio</taxon>
    </lineage>
</organism>
<dbReference type="Proteomes" id="UP000002964">
    <property type="component" value="Unassembled WGS sequence"/>
</dbReference>
<dbReference type="InterPro" id="IPR010985">
    <property type="entry name" value="Ribbon_hlx_hlx"/>
</dbReference>
<sequence length="83" mass="9282">MAMLTVRNLDEAIKSRLRIKAAQHGCSMEEETRRILREVLLPGSHQRGLGTRLHHQIVELSGGGELELPARSLPRSAPFVEDD</sequence>
<dbReference type="OrthoDB" id="2389872at2"/>
<dbReference type="Gene3D" id="1.10.1220.10">
    <property type="entry name" value="Met repressor-like"/>
    <property type="match status" value="1"/>
</dbReference>
<keyword evidence="3" id="KW-1185">Reference proteome</keyword>
<feature type="domain" description="Antitoxin FitA-like ribbon-helix-helix" evidence="1">
    <location>
        <begin position="2"/>
        <end position="39"/>
    </location>
</feature>
<evidence type="ECO:0000259" key="1">
    <source>
        <dbReference type="Pfam" id="PF22513"/>
    </source>
</evidence>
<dbReference type="InterPro" id="IPR013321">
    <property type="entry name" value="Arc_rbn_hlx_hlx"/>
</dbReference>
<accession>H8Z2V3</accession>
<evidence type="ECO:0000313" key="3">
    <source>
        <dbReference type="Proteomes" id="UP000002964"/>
    </source>
</evidence>
<dbReference type="InterPro" id="IPR053853">
    <property type="entry name" value="FitA-like_RHH"/>
</dbReference>
<name>H8Z2V3_9GAMM</name>
<protein>
    <recommendedName>
        <fullName evidence="1">Antitoxin FitA-like ribbon-helix-helix domain-containing protein</fullName>
    </recommendedName>
</protein>
<gene>
    <name evidence="2" type="ORF">Thi970DRAFT_01912</name>
</gene>
<dbReference type="HOGENOM" id="CLU_168829_2_1_6"/>